<dbReference type="eggNOG" id="arCOG07990">
    <property type="taxonomic scope" value="Archaea"/>
</dbReference>
<keyword evidence="2" id="KW-1185">Reference proteome</keyword>
<accession>G0EFH6</accession>
<reference evidence="1 2" key="1">
    <citation type="journal article" date="2011" name="Stand. Genomic Sci.">
        <title>Complete genome sequence of the hyperthermophilic chemolithoautotroph Pyrolobus fumarii type strain (1A).</title>
        <authorList>
            <person name="Anderson I."/>
            <person name="Goker M."/>
            <person name="Nolan M."/>
            <person name="Lucas S."/>
            <person name="Hammon N."/>
            <person name="Deshpande S."/>
            <person name="Cheng J.F."/>
            <person name="Tapia R."/>
            <person name="Han C."/>
            <person name="Goodwin L."/>
            <person name="Pitluck S."/>
            <person name="Huntemann M."/>
            <person name="Liolios K."/>
            <person name="Ivanova N."/>
            <person name="Pagani I."/>
            <person name="Mavromatis K."/>
            <person name="Ovchinikova G."/>
            <person name="Pati A."/>
            <person name="Chen A."/>
            <person name="Palaniappan K."/>
            <person name="Land M."/>
            <person name="Hauser L."/>
            <person name="Brambilla E.M."/>
            <person name="Huber H."/>
            <person name="Yasawong M."/>
            <person name="Rohde M."/>
            <person name="Spring S."/>
            <person name="Abt B."/>
            <person name="Sikorski J."/>
            <person name="Wirth R."/>
            <person name="Detter J.C."/>
            <person name="Woyke T."/>
            <person name="Bristow J."/>
            <person name="Eisen J.A."/>
            <person name="Markowitz V."/>
            <person name="Hugenholtz P."/>
            <person name="Kyrpides N.C."/>
            <person name="Klenk H.P."/>
            <person name="Lapidus A."/>
        </authorList>
    </citation>
    <scope>NUCLEOTIDE SEQUENCE [LARGE SCALE GENOMIC DNA]</scope>
    <source>
        <strain evidence="2">DSM 11204 / 1A</strain>
    </source>
</reference>
<dbReference type="KEGG" id="pfm:Pyrfu_1134"/>
<sequence>MSYVSVKIDAAAKRVLEELQARLLLETGVKFNLQDILAAAVRLAARRRGELIAELMGGWRPLRGEEAEELLREYSFEGPEDASEEVDRVLYS</sequence>
<protein>
    <submittedName>
        <fullName evidence="1">Uncharacterized protein</fullName>
    </submittedName>
</protein>
<dbReference type="Proteomes" id="UP000001037">
    <property type="component" value="Chromosome"/>
</dbReference>
<dbReference type="InParanoid" id="G0EFH6"/>
<evidence type="ECO:0000313" key="2">
    <source>
        <dbReference type="Proteomes" id="UP000001037"/>
    </source>
</evidence>
<name>G0EFH6_PYRF1</name>
<proteinExistence type="predicted"/>
<evidence type="ECO:0000313" key="1">
    <source>
        <dbReference type="EMBL" id="AEM39000.1"/>
    </source>
</evidence>
<dbReference type="RefSeq" id="WP_014026677.1">
    <property type="nucleotide sequence ID" value="NC_015931.1"/>
</dbReference>
<dbReference type="AlphaFoldDB" id="G0EFH6"/>
<dbReference type="HOGENOM" id="CLU_179007_0_0_2"/>
<dbReference type="EMBL" id="CP002838">
    <property type="protein sequence ID" value="AEM39000.1"/>
    <property type="molecule type" value="Genomic_DNA"/>
</dbReference>
<organism evidence="1 2">
    <name type="scientific">Pyrolobus fumarii (strain DSM 11204 / 1A)</name>
    <dbReference type="NCBI Taxonomy" id="694429"/>
    <lineage>
        <taxon>Archaea</taxon>
        <taxon>Thermoproteota</taxon>
        <taxon>Thermoprotei</taxon>
        <taxon>Desulfurococcales</taxon>
        <taxon>Pyrodictiaceae</taxon>
        <taxon>Pyrolobus</taxon>
    </lineage>
</organism>
<gene>
    <name evidence="1" type="ordered locus">Pyrfu_1134</name>
</gene>
<dbReference type="GeneID" id="11139612"/>